<dbReference type="AlphaFoldDB" id="A0A1A9WDP7"/>
<accession>A0A1A9WDP7</accession>
<feature type="transmembrane region" description="Helical" evidence="1">
    <location>
        <begin position="31"/>
        <end position="53"/>
    </location>
</feature>
<evidence type="ECO:0000313" key="2">
    <source>
        <dbReference type="EnsemblMetazoa" id="GBRI015826-PA"/>
    </source>
</evidence>
<protein>
    <submittedName>
        <fullName evidence="2">Uncharacterized protein</fullName>
    </submittedName>
</protein>
<sequence>MIALKKLNETLSNDRRGVRVLNLKEYNGSSILSLLSLTMTCLVAWLLACLPICRFAGLPVCRLVLLFEVLCSIMPGSDKFSHYIQRKKANNFTGRLLIKNFHRMNLHKQEKTLII</sequence>
<keyword evidence="1" id="KW-0472">Membrane</keyword>
<dbReference type="VEuPathDB" id="VectorBase:GBRI015826"/>
<organism evidence="2 3">
    <name type="scientific">Glossina brevipalpis</name>
    <dbReference type="NCBI Taxonomy" id="37001"/>
    <lineage>
        <taxon>Eukaryota</taxon>
        <taxon>Metazoa</taxon>
        <taxon>Ecdysozoa</taxon>
        <taxon>Arthropoda</taxon>
        <taxon>Hexapoda</taxon>
        <taxon>Insecta</taxon>
        <taxon>Pterygota</taxon>
        <taxon>Neoptera</taxon>
        <taxon>Endopterygota</taxon>
        <taxon>Diptera</taxon>
        <taxon>Brachycera</taxon>
        <taxon>Muscomorpha</taxon>
        <taxon>Hippoboscoidea</taxon>
        <taxon>Glossinidae</taxon>
        <taxon>Glossina</taxon>
    </lineage>
</organism>
<proteinExistence type="predicted"/>
<evidence type="ECO:0000256" key="1">
    <source>
        <dbReference type="SAM" id="Phobius"/>
    </source>
</evidence>
<dbReference type="EnsemblMetazoa" id="GBRI015826-RA">
    <property type="protein sequence ID" value="GBRI015826-PA"/>
    <property type="gene ID" value="GBRI015826"/>
</dbReference>
<dbReference type="Proteomes" id="UP000091820">
    <property type="component" value="Unassembled WGS sequence"/>
</dbReference>
<reference evidence="3" key="1">
    <citation type="submission" date="2014-03" db="EMBL/GenBank/DDBJ databases">
        <authorList>
            <person name="Aksoy S."/>
            <person name="Warren W."/>
            <person name="Wilson R.K."/>
        </authorList>
    </citation>
    <scope>NUCLEOTIDE SEQUENCE [LARGE SCALE GENOMIC DNA]</scope>
    <source>
        <strain evidence="3">IAEA</strain>
    </source>
</reference>
<keyword evidence="3" id="KW-1185">Reference proteome</keyword>
<evidence type="ECO:0000313" key="3">
    <source>
        <dbReference type="Proteomes" id="UP000091820"/>
    </source>
</evidence>
<keyword evidence="1" id="KW-0812">Transmembrane</keyword>
<reference evidence="2" key="2">
    <citation type="submission" date="2020-05" db="UniProtKB">
        <authorList>
            <consortium name="EnsemblMetazoa"/>
        </authorList>
    </citation>
    <scope>IDENTIFICATION</scope>
    <source>
        <strain evidence="2">IAEA</strain>
    </source>
</reference>
<name>A0A1A9WDP7_9MUSC</name>
<keyword evidence="1" id="KW-1133">Transmembrane helix</keyword>